<dbReference type="Gene3D" id="3.20.20.140">
    <property type="entry name" value="Metal-dependent hydrolases"/>
    <property type="match status" value="2"/>
</dbReference>
<comment type="similarity">
    <text evidence="2">Belongs to the metallo-dependent hydrolases superfamily. Adenosine and AMP deaminases family.</text>
</comment>
<dbReference type="HOGENOM" id="CLU_015764_0_0_10"/>
<evidence type="ECO:0000313" key="9">
    <source>
        <dbReference type="Proteomes" id="UP000002945"/>
    </source>
</evidence>
<accession>A9CUL1</accession>
<keyword evidence="4" id="KW-0479">Metal-binding</keyword>
<dbReference type="GO" id="GO:0004000">
    <property type="term" value="F:adenosine deaminase activity"/>
    <property type="evidence" value="ECO:0007669"/>
    <property type="project" value="TreeGrafter"/>
</dbReference>
<dbReference type="eggNOG" id="COG1816">
    <property type="taxonomic scope" value="Bacteria"/>
</dbReference>
<dbReference type="InterPro" id="IPR032466">
    <property type="entry name" value="Metal_Hydrolase"/>
</dbReference>
<evidence type="ECO:0000256" key="2">
    <source>
        <dbReference type="ARBA" id="ARBA00006676"/>
    </source>
</evidence>
<evidence type="ECO:0000256" key="6">
    <source>
        <dbReference type="ARBA" id="ARBA00022833"/>
    </source>
</evidence>
<sequence>MDNLRKSIQVIFGETCPDQLIQDLYDITSFKNKDVVAKKDFLENGLKYFHHLSFDEIENLHKKLEEDWFFDVYQNGKQEKSVYNLLLHFNKQVLKERNNQPLVSYQHLLRWRDLSFTLGEDIFTCSYFAYMDNRAKKNRDFFAWQPVIFSTNNRLKKMLLKGVAENHFHFKGSAPVFDLSWIVLMNTINTHHKTFKELKKEIKLNGKVSYSFKNHTKEIDILVYKACRIRLLLFEFINSENKNINLKDWESLLKPSSNKQTSFEVLLKLNELQNEVSQNKFLYGYKFNHKGKDDIADYTITKNMHIRNFKGSFLLYGERKLLYDTFKYIYSNCEKSEQISKLLHIYLLIKNEFRAELIQINKRIGFSNFSKYQDRKEYFIPEDSIYETAMYQMAINDTIKFQNIVSFETRIAPKNSVKELNESLKKYQRNSDANSLTNRNIKISKKKLFNKLKKEKHFYTIHFIKKKEENIKLTLTQVGLPRHYKLRDNIEKQAKAIVLLRESYAKKASLIKGIDAASSEFNTRPEVFAQVFRYLKDHKLQGEFNHLKSKIVENKLSATFHAGEDFYDIIDGIRSIDEVIKFLKFCPGDRIGHALALGINVEEYFNLKDRKIMLPKELLIDNISWLLAKIRKYNINEFSSEVYKLEKLFDSLFREIYQVNFDQEVKFSSMNFTHDIFYDAWKLRGDDPYLYMENIEDDVNQISNMTYWERCRINYFYPKNSNIRKDSKIKFLYQQYHFNQKIKNKGKEIKQFTISDTYIKLVEKIQKKYQHYIRDLNIGIECNPTSNYLIGTIDKYSKHPIKNFFNLHLETDTRKIKECPQIFVSINTDDQGIFGTSLENEYALLAIALEKEKDENGNPKYNQAMIYNWLDKIREMGLEQSFE</sequence>
<comment type="cofactor">
    <cofactor evidence="1">
        <name>Zn(2+)</name>
        <dbReference type="ChEBI" id="CHEBI:29105"/>
    </cofactor>
</comment>
<gene>
    <name evidence="8" type="ORF">KAOT1_05907</name>
</gene>
<dbReference type="Proteomes" id="UP000002945">
    <property type="component" value="Unassembled WGS sequence"/>
</dbReference>
<dbReference type="RefSeq" id="WP_007093750.1">
    <property type="nucleotide sequence ID" value="NZ_CP142125.1"/>
</dbReference>
<proteinExistence type="inferred from homology"/>
<dbReference type="GO" id="GO:0046872">
    <property type="term" value="F:metal ion binding"/>
    <property type="evidence" value="ECO:0007669"/>
    <property type="project" value="UniProtKB-KW"/>
</dbReference>
<evidence type="ECO:0000259" key="7">
    <source>
        <dbReference type="Pfam" id="PF00962"/>
    </source>
</evidence>
<feature type="domain" description="Adenosine deaminase" evidence="7">
    <location>
        <begin position="771"/>
        <end position="850"/>
    </location>
</feature>
<reference evidence="8 9" key="1">
    <citation type="journal article" date="2011" name="J. Bacteriol.">
        <title>Genome sequence of the algicidal bacterium Kordia algicida OT-1.</title>
        <authorList>
            <person name="Lee H.S."/>
            <person name="Kang S.G."/>
            <person name="Kwon K.K."/>
            <person name="Lee J.H."/>
            <person name="Kim S.J."/>
        </authorList>
    </citation>
    <scope>NUCLEOTIDE SEQUENCE [LARGE SCALE GENOMIC DNA]</scope>
    <source>
        <strain evidence="8 9">OT-1</strain>
    </source>
</reference>
<dbReference type="Pfam" id="PF00962">
    <property type="entry name" value="A_deaminase"/>
    <property type="match status" value="1"/>
</dbReference>
<evidence type="ECO:0000256" key="1">
    <source>
        <dbReference type="ARBA" id="ARBA00001947"/>
    </source>
</evidence>
<evidence type="ECO:0000256" key="4">
    <source>
        <dbReference type="ARBA" id="ARBA00022723"/>
    </source>
</evidence>
<dbReference type="GO" id="GO:0005829">
    <property type="term" value="C:cytosol"/>
    <property type="evidence" value="ECO:0007669"/>
    <property type="project" value="TreeGrafter"/>
</dbReference>
<evidence type="ECO:0000256" key="3">
    <source>
        <dbReference type="ARBA" id="ARBA00012784"/>
    </source>
</evidence>
<name>A9CUL1_9FLAO</name>
<dbReference type="GO" id="GO:0006154">
    <property type="term" value="P:adenosine catabolic process"/>
    <property type="evidence" value="ECO:0007669"/>
    <property type="project" value="TreeGrafter"/>
</dbReference>
<comment type="caution">
    <text evidence="8">The sequence shown here is derived from an EMBL/GenBank/DDBJ whole genome shotgun (WGS) entry which is preliminary data.</text>
</comment>
<dbReference type="OrthoDB" id="8772092at2"/>
<dbReference type="PANTHER" id="PTHR11409">
    <property type="entry name" value="ADENOSINE DEAMINASE"/>
    <property type="match status" value="1"/>
</dbReference>
<evidence type="ECO:0000256" key="5">
    <source>
        <dbReference type="ARBA" id="ARBA00022801"/>
    </source>
</evidence>
<keyword evidence="6" id="KW-0862">Zinc</keyword>
<dbReference type="GO" id="GO:0046103">
    <property type="term" value="P:inosine biosynthetic process"/>
    <property type="evidence" value="ECO:0007669"/>
    <property type="project" value="TreeGrafter"/>
</dbReference>
<dbReference type="EMBL" id="ABIB01000031">
    <property type="protein sequence ID" value="EDP94098.1"/>
    <property type="molecule type" value="Genomic_DNA"/>
</dbReference>
<dbReference type="InterPro" id="IPR006330">
    <property type="entry name" value="Ado/ade_deaminase"/>
</dbReference>
<keyword evidence="9" id="KW-1185">Reference proteome</keyword>
<dbReference type="InterPro" id="IPR001365">
    <property type="entry name" value="A_deaminase_dom"/>
</dbReference>
<dbReference type="AlphaFoldDB" id="A9CUL1"/>
<dbReference type="PANTHER" id="PTHR11409:SF43">
    <property type="entry name" value="ADENOSINE DEAMINASE"/>
    <property type="match status" value="1"/>
</dbReference>
<protein>
    <recommendedName>
        <fullName evidence="3">adenosine deaminase</fullName>
        <ecNumber evidence="3">3.5.4.4</ecNumber>
    </recommendedName>
</protein>
<keyword evidence="5" id="KW-0378">Hydrolase</keyword>
<organism evidence="8 9">
    <name type="scientific">Kordia algicida OT-1</name>
    <dbReference type="NCBI Taxonomy" id="391587"/>
    <lineage>
        <taxon>Bacteria</taxon>
        <taxon>Pseudomonadati</taxon>
        <taxon>Bacteroidota</taxon>
        <taxon>Flavobacteriia</taxon>
        <taxon>Flavobacteriales</taxon>
        <taxon>Flavobacteriaceae</taxon>
        <taxon>Kordia</taxon>
    </lineage>
</organism>
<dbReference type="GO" id="GO:0043103">
    <property type="term" value="P:hypoxanthine salvage"/>
    <property type="evidence" value="ECO:0007669"/>
    <property type="project" value="TreeGrafter"/>
</dbReference>
<dbReference type="EC" id="3.5.4.4" evidence="3"/>
<evidence type="ECO:0000313" key="8">
    <source>
        <dbReference type="EMBL" id="EDP94098.1"/>
    </source>
</evidence>
<dbReference type="SUPFAM" id="SSF51556">
    <property type="entry name" value="Metallo-dependent hydrolases"/>
    <property type="match status" value="1"/>
</dbReference>
<dbReference type="STRING" id="391587.KAOT1_05907"/>